<keyword evidence="3" id="KW-1185">Reference proteome</keyword>
<gene>
    <name evidence="2" type="ORF">ACFS29_01890</name>
</gene>
<name>A0ABW5ZN31_9FLAO</name>
<evidence type="ECO:0008006" key="4">
    <source>
        <dbReference type="Google" id="ProtNLM"/>
    </source>
</evidence>
<proteinExistence type="predicted"/>
<feature type="chain" id="PRO_5046834129" description="Adhesin" evidence="1">
    <location>
        <begin position="23"/>
        <end position="364"/>
    </location>
</feature>
<sequence>MKTTILYKILFIFILVPTLVFANSNGKSNGKHTKEKTIKKEFHVSSNATLKVNNSYGNINISTYDGSTITFEVRIKTNGNDLEKVNKKLNDIDVEFSASNSMVSAKTLFSKSKSNSWWNWGKDNNVNMEINYIIKMPITNNVDLNNDYGNIDLDKLEGRAMINCDYGKITTKELMADNNSISFDYTNNSYFEYIAGGNIDADYSGYTVGKAKKLSINADYTKSEIEIAENITYNCDYGSIKINNANNVSGNGDYLTVRLGTIYKNVNIKADYGSIKIEKMAAGAGNIEIESDYNGITIGYDPAYTFRFDIDLEYASLRDADDFEFTKKRIESTDKYYQGYYGDSNSPNLINIKSEYGSVTFKRN</sequence>
<organism evidence="2 3">
    <name type="scientific">Psychroserpens luteus</name>
    <dbReference type="NCBI Taxonomy" id="1434066"/>
    <lineage>
        <taxon>Bacteria</taxon>
        <taxon>Pseudomonadati</taxon>
        <taxon>Bacteroidota</taxon>
        <taxon>Flavobacteriia</taxon>
        <taxon>Flavobacteriales</taxon>
        <taxon>Flavobacteriaceae</taxon>
        <taxon>Psychroserpens</taxon>
    </lineage>
</organism>
<dbReference type="Proteomes" id="UP001597548">
    <property type="component" value="Unassembled WGS sequence"/>
</dbReference>
<keyword evidence="1" id="KW-0732">Signal</keyword>
<evidence type="ECO:0000313" key="2">
    <source>
        <dbReference type="EMBL" id="MFD2914374.1"/>
    </source>
</evidence>
<comment type="caution">
    <text evidence="2">The sequence shown here is derived from an EMBL/GenBank/DDBJ whole genome shotgun (WGS) entry which is preliminary data.</text>
</comment>
<reference evidence="3" key="1">
    <citation type="journal article" date="2019" name="Int. J. Syst. Evol. Microbiol.">
        <title>The Global Catalogue of Microorganisms (GCM) 10K type strain sequencing project: providing services to taxonomists for standard genome sequencing and annotation.</title>
        <authorList>
            <consortium name="The Broad Institute Genomics Platform"/>
            <consortium name="The Broad Institute Genome Sequencing Center for Infectious Disease"/>
            <person name="Wu L."/>
            <person name="Ma J."/>
        </authorList>
    </citation>
    <scope>NUCLEOTIDE SEQUENCE [LARGE SCALE GENOMIC DNA]</scope>
    <source>
        <strain evidence="3">KCTC 32514</strain>
    </source>
</reference>
<dbReference type="EMBL" id="JBHUOS010000001">
    <property type="protein sequence ID" value="MFD2914374.1"/>
    <property type="molecule type" value="Genomic_DNA"/>
</dbReference>
<dbReference type="RefSeq" id="WP_194507933.1">
    <property type="nucleotide sequence ID" value="NZ_JADILU010000003.1"/>
</dbReference>
<feature type="signal peptide" evidence="1">
    <location>
        <begin position="1"/>
        <end position="22"/>
    </location>
</feature>
<evidence type="ECO:0000313" key="3">
    <source>
        <dbReference type="Proteomes" id="UP001597548"/>
    </source>
</evidence>
<accession>A0ABW5ZN31</accession>
<protein>
    <recommendedName>
        <fullName evidence="4">Adhesin</fullName>
    </recommendedName>
</protein>
<evidence type="ECO:0000256" key="1">
    <source>
        <dbReference type="SAM" id="SignalP"/>
    </source>
</evidence>